<dbReference type="GO" id="GO:0006950">
    <property type="term" value="P:response to stress"/>
    <property type="evidence" value="ECO:0007669"/>
    <property type="project" value="TreeGrafter"/>
</dbReference>
<gene>
    <name evidence="5" type="ORF">UFOPK3516_00400</name>
</gene>
<dbReference type="InterPro" id="IPR036390">
    <property type="entry name" value="WH_DNA-bd_sf"/>
</dbReference>
<dbReference type="Gene3D" id="1.10.10.10">
    <property type="entry name" value="Winged helix-like DNA-binding domain superfamily/Winged helix DNA-binding domain"/>
    <property type="match status" value="1"/>
</dbReference>
<name>A0A6J7FIB5_9ZZZZ</name>
<proteinExistence type="predicted"/>
<evidence type="ECO:0000313" key="5">
    <source>
        <dbReference type="EMBL" id="CAB4891393.1"/>
    </source>
</evidence>
<dbReference type="InterPro" id="IPR039422">
    <property type="entry name" value="MarR/SlyA-like"/>
</dbReference>
<keyword evidence="3" id="KW-0804">Transcription</keyword>
<dbReference type="InterPro" id="IPR055166">
    <property type="entry name" value="Transc_reg_Sar_Rot_HTH"/>
</dbReference>
<keyword evidence="1" id="KW-0805">Transcription regulation</keyword>
<dbReference type="PROSITE" id="PS50995">
    <property type="entry name" value="HTH_MARR_2"/>
    <property type="match status" value="1"/>
</dbReference>
<evidence type="ECO:0000256" key="2">
    <source>
        <dbReference type="ARBA" id="ARBA00023125"/>
    </source>
</evidence>
<dbReference type="EMBL" id="CAFBMB010000018">
    <property type="protein sequence ID" value="CAB4891393.1"/>
    <property type="molecule type" value="Genomic_DNA"/>
</dbReference>
<dbReference type="AlphaFoldDB" id="A0A6J7FIB5"/>
<evidence type="ECO:0000259" key="4">
    <source>
        <dbReference type="PROSITE" id="PS50995"/>
    </source>
</evidence>
<sequence>MTGSHTLAETESQVASRLQGQPIDFSGMAVVSNLFRAANAVRNHLERTVLAQHNLSWTAFVVLWVAWVWQESETRMIAEESGISKATLTGVLKTLEKLGFTTRRRSEKDGRLVIVGLTAKGEALMRRLFPEFNKHESELAAVIPEGRRDEMANHLRAMTIYALTSDQ</sequence>
<dbReference type="Pfam" id="PF22381">
    <property type="entry name" value="Staph_reg_Sar_Rot"/>
    <property type="match status" value="1"/>
</dbReference>
<feature type="domain" description="HTH marR-type" evidence="4">
    <location>
        <begin position="27"/>
        <end position="160"/>
    </location>
</feature>
<dbReference type="SMART" id="SM00347">
    <property type="entry name" value="HTH_MARR"/>
    <property type="match status" value="1"/>
</dbReference>
<evidence type="ECO:0000256" key="1">
    <source>
        <dbReference type="ARBA" id="ARBA00023015"/>
    </source>
</evidence>
<protein>
    <submittedName>
        <fullName evidence="5">Unannotated protein</fullName>
    </submittedName>
</protein>
<dbReference type="PANTHER" id="PTHR33164">
    <property type="entry name" value="TRANSCRIPTIONAL REGULATOR, MARR FAMILY"/>
    <property type="match status" value="1"/>
</dbReference>
<dbReference type="InterPro" id="IPR000835">
    <property type="entry name" value="HTH_MarR-typ"/>
</dbReference>
<evidence type="ECO:0000256" key="3">
    <source>
        <dbReference type="ARBA" id="ARBA00023163"/>
    </source>
</evidence>
<dbReference type="SUPFAM" id="SSF46785">
    <property type="entry name" value="Winged helix' DNA-binding domain"/>
    <property type="match status" value="1"/>
</dbReference>
<dbReference type="GO" id="GO:0003700">
    <property type="term" value="F:DNA-binding transcription factor activity"/>
    <property type="evidence" value="ECO:0007669"/>
    <property type="project" value="InterPro"/>
</dbReference>
<dbReference type="PANTHER" id="PTHR33164:SF89">
    <property type="entry name" value="MARR FAMILY REGULATORY PROTEIN"/>
    <property type="match status" value="1"/>
</dbReference>
<dbReference type="InterPro" id="IPR036388">
    <property type="entry name" value="WH-like_DNA-bd_sf"/>
</dbReference>
<keyword evidence="2" id="KW-0238">DNA-binding</keyword>
<organism evidence="5">
    <name type="scientific">freshwater metagenome</name>
    <dbReference type="NCBI Taxonomy" id="449393"/>
    <lineage>
        <taxon>unclassified sequences</taxon>
        <taxon>metagenomes</taxon>
        <taxon>ecological metagenomes</taxon>
    </lineage>
</organism>
<accession>A0A6J7FIB5</accession>
<reference evidence="5" key="1">
    <citation type="submission" date="2020-05" db="EMBL/GenBank/DDBJ databases">
        <authorList>
            <person name="Chiriac C."/>
            <person name="Salcher M."/>
            <person name="Ghai R."/>
            <person name="Kavagutti S V."/>
        </authorList>
    </citation>
    <scope>NUCLEOTIDE SEQUENCE</scope>
</reference>